<comment type="caution">
    <text evidence="3">The sequence shown here is derived from an EMBL/GenBank/DDBJ whole genome shotgun (WGS) entry which is preliminary data.</text>
</comment>
<sequence length="283" mass="30859">MNQPRFYILFLLLVALSAAGPAVVWAADGSSAPNLAPELQIKIGDFGQASDFQAGYGVGSCPPEKSQYGKCLEVPWISQYIGALYRYGVALAAALAMLMITIGGAIWLTAGGSSERVSTAKSFIISAISGLMLALFSYVILYTVNPRLVALEPLSVPVVSDVPEPKLSEKTTSQYTQAKYHCLFNGECLQSSEKQECESMGGQFVDDSNYEAMCGIRESCACYQYEVNEGTPLGRLYTCGEHPKGVDWFLCKEKPFSKVRCFKQPVLCSDVPDTRNNIYWGDP</sequence>
<feature type="transmembrane region" description="Helical" evidence="1">
    <location>
        <begin position="122"/>
        <end position="144"/>
    </location>
</feature>
<evidence type="ECO:0000256" key="2">
    <source>
        <dbReference type="SAM" id="SignalP"/>
    </source>
</evidence>
<proteinExistence type="predicted"/>
<accession>A0A1G1YFJ1</accession>
<keyword evidence="1" id="KW-1133">Transmembrane helix</keyword>
<evidence type="ECO:0000313" key="3">
    <source>
        <dbReference type="EMBL" id="OGY51115.1"/>
    </source>
</evidence>
<protein>
    <submittedName>
        <fullName evidence="3">Uncharacterized protein</fullName>
    </submittedName>
</protein>
<gene>
    <name evidence="3" type="ORF">A3J59_03035</name>
</gene>
<evidence type="ECO:0000256" key="1">
    <source>
        <dbReference type="SAM" id="Phobius"/>
    </source>
</evidence>
<dbReference type="AlphaFoldDB" id="A0A1G1YFJ1"/>
<evidence type="ECO:0000313" key="4">
    <source>
        <dbReference type="Proteomes" id="UP000177310"/>
    </source>
</evidence>
<name>A0A1G1YFJ1_9BACT</name>
<dbReference type="STRING" id="1797542.A3J59_03035"/>
<dbReference type="Proteomes" id="UP000177310">
    <property type="component" value="Unassembled WGS sequence"/>
</dbReference>
<keyword evidence="2" id="KW-0732">Signal</keyword>
<dbReference type="EMBL" id="MHIL01000023">
    <property type="protein sequence ID" value="OGY51115.1"/>
    <property type="molecule type" value="Genomic_DNA"/>
</dbReference>
<keyword evidence="1" id="KW-0472">Membrane</keyword>
<organism evidence="3 4">
    <name type="scientific">Candidatus Buchananbacteria bacterium RIFCSPHIGHO2_02_FULL_56_16</name>
    <dbReference type="NCBI Taxonomy" id="1797542"/>
    <lineage>
        <taxon>Bacteria</taxon>
        <taxon>Candidatus Buchananiibacteriota</taxon>
    </lineage>
</organism>
<keyword evidence="1" id="KW-0812">Transmembrane</keyword>
<reference evidence="3 4" key="1">
    <citation type="journal article" date="2016" name="Nat. Commun.">
        <title>Thousands of microbial genomes shed light on interconnected biogeochemical processes in an aquifer system.</title>
        <authorList>
            <person name="Anantharaman K."/>
            <person name="Brown C.T."/>
            <person name="Hug L.A."/>
            <person name="Sharon I."/>
            <person name="Castelle C.J."/>
            <person name="Probst A.J."/>
            <person name="Thomas B.C."/>
            <person name="Singh A."/>
            <person name="Wilkins M.J."/>
            <person name="Karaoz U."/>
            <person name="Brodie E.L."/>
            <person name="Williams K.H."/>
            <person name="Hubbard S.S."/>
            <person name="Banfield J.F."/>
        </authorList>
    </citation>
    <scope>NUCLEOTIDE SEQUENCE [LARGE SCALE GENOMIC DNA]</scope>
</reference>
<feature type="transmembrane region" description="Helical" evidence="1">
    <location>
        <begin position="84"/>
        <end position="110"/>
    </location>
</feature>
<feature type="chain" id="PRO_5009581559" evidence="2">
    <location>
        <begin position="27"/>
        <end position="283"/>
    </location>
</feature>
<feature type="signal peptide" evidence="2">
    <location>
        <begin position="1"/>
        <end position="26"/>
    </location>
</feature>